<accession>A0A8J5R3W1</accession>
<evidence type="ECO:0000256" key="1">
    <source>
        <dbReference type="SAM" id="MobiDB-lite"/>
    </source>
</evidence>
<dbReference type="AlphaFoldDB" id="A0A8J5R3W1"/>
<proteinExistence type="predicted"/>
<sequence>MSHRSPSRELGSYSRNGDDFRDGGGTRPREKRSEDVTVIWIGGGTRPERRRSETESAAVARYNASENEDIDEGEDIDAGADGEDTRVIDVDCDDEEVPCLAAGKINPLLAEITMIGGEKGKNDGGTKQWWLISMSYVSFQTA</sequence>
<dbReference type="Proteomes" id="UP000729402">
    <property type="component" value="Unassembled WGS sequence"/>
</dbReference>
<evidence type="ECO:0000313" key="2">
    <source>
        <dbReference type="EMBL" id="KAG8037898.1"/>
    </source>
</evidence>
<evidence type="ECO:0000313" key="3">
    <source>
        <dbReference type="Proteomes" id="UP000729402"/>
    </source>
</evidence>
<feature type="compositionally biased region" description="Acidic residues" evidence="1">
    <location>
        <begin position="66"/>
        <end position="82"/>
    </location>
</feature>
<comment type="caution">
    <text evidence="2">The sequence shown here is derived from an EMBL/GenBank/DDBJ whole genome shotgun (WGS) entry which is preliminary data.</text>
</comment>
<reference evidence="2" key="1">
    <citation type="journal article" date="2021" name="bioRxiv">
        <title>Whole Genome Assembly and Annotation of Northern Wild Rice, Zizania palustris L., Supports a Whole Genome Duplication in the Zizania Genus.</title>
        <authorList>
            <person name="Haas M."/>
            <person name="Kono T."/>
            <person name="Macchietto M."/>
            <person name="Millas R."/>
            <person name="McGilp L."/>
            <person name="Shao M."/>
            <person name="Duquette J."/>
            <person name="Hirsch C.N."/>
            <person name="Kimball J."/>
        </authorList>
    </citation>
    <scope>NUCLEOTIDE SEQUENCE</scope>
    <source>
        <tissue evidence="2">Fresh leaf tissue</tissue>
    </source>
</reference>
<protein>
    <submittedName>
        <fullName evidence="2">Uncharacterized protein</fullName>
    </submittedName>
</protein>
<name>A0A8J5R3W1_ZIZPA</name>
<organism evidence="2 3">
    <name type="scientific">Zizania palustris</name>
    <name type="common">Northern wild rice</name>
    <dbReference type="NCBI Taxonomy" id="103762"/>
    <lineage>
        <taxon>Eukaryota</taxon>
        <taxon>Viridiplantae</taxon>
        <taxon>Streptophyta</taxon>
        <taxon>Embryophyta</taxon>
        <taxon>Tracheophyta</taxon>
        <taxon>Spermatophyta</taxon>
        <taxon>Magnoliopsida</taxon>
        <taxon>Liliopsida</taxon>
        <taxon>Poales</taxon>
        <taxon>Poaceae</taxon>
        <taxon>BOP clade</taxon>
        <taxon>Oryzoideae</taxon>
        <taxon>Oryzeae</taxon>
        <taxon>Zizaniinae</taxon>
        <taxon>Zizania</taxon>
    </lineage>
</organism>
<reference evidence="2" key="2">
    <citation type="submission" date="2021-02" db="EMBL/GenBank/DDBJ databases">
        <authorList>
            <person name="Kimball J.A."/>
            <person name="Haas M.W."/>
            <person name="Macchietto M."/>
            <person name="Kono T."/>
            <person name="Duquette J."/>
            <person name="Shao M."/>
        </authorList>
    </citation>
    <scope>NUCLEOTIDE SEQUENCE</scope>
    <source>
        <tissue evidence="2">Fresh leaf tissue</tissue>
    </source>
</reference>
<gene>
    <name evidence="2" type="ORF">GUJ93_ZPchr0025g2896</name>
</gene>
<feature type="compositionally biased region" description="Basic and acidic residues" evidence="1">
    <location>
        <begin position="16"/>
        <end position="35"/>
    </location>
</feature>
<keyword evidence="3" id="KW-1185">Reference proteome</keyword>
<feature type="region of interest" description="Disordered" evidence="1">
    <location>
        <begin position="1"/>
        <end position="85"/>
    </location>
</feature>
<dbReference type="EMBL" id="JAAALK010002058">
    <property type="protein sequence ID" value="KAG8037898.1"/>
    <property type="molecule type" value="Genomic_DNA"/>
</dbReference>